<evidence type="ECO:0000256" key="1">
    <source>
        <dbReference type="ARBA" id="ARBA00004123"/>
    </source>
</evidence>
<feature type="coiled-coil region" evidence="10">
    <location>
        <begin position="87"/>
        <end position="195"/>
    </location>
</feature>
<dbReference type="GO" id="GO:0045088">
    <property type="term" value="P:regulation of innate immune response"/>
    <property type="evidence" value="ECO:0007669"/>
    <property type="project" value="UniProtKB-ARBA"/>
</dbReference>
<feature type="domain" description="NID" evidence="12">
    <location>
        <begin position="231"/>
        <end position="319"/>
    </location>
</feature>
<dbReference type="InterPro" id="IPR009909">
    <property type="entry name" value="Nmi/IFP35_dom"/>
</dbReference>
<keyword evidence="14" id="KW-1185">Reference proteome</keyword>
<keyword evidence="6" id="KW-0964">Secreted</keyword>
<evidence type="ECO:0000256" key="3">
    <source>
        <dbReference type="ARBA" id="ARBA00004613"/>
    </source>
</evidence>
<dbReference type="GO" id="GO:0005615">
    <property type="term" value="C:extracellular space"/>
    <property type="evidence" value="ECO:0007669"/>
    <property type="project" value="UniProtKB-ARBA"/>
</dbReference>
<evidence type="ECO:0000256" key="9">
    <source>
        <dbReference type="ARBA" id="ARBA00023242"/>
    </source>
</evidence>
<comment type="similarity">
    <text evidence="4">Belongs to the NMI family.</text>
</comment>
<comment type="subcellular location">
    <subcellularLocation>
        <location evidence="2">Cytoplasm</location>
    </subcellularLocation>
    <subcellularLocation>
        <location evidence="1">Nucleus</location>
    </subcellularLocation>
    <subcellularLocation>
        <location evidence="3">Secreted</location>
    </subcellularLocation>
</comment>
<name>A0AAV7Q673_PLEWA</name>
<dbReference type="EMBL" id="JANPWB010000010">
    <property type="protein sequence ID" value="KAJ1136077.1"/>
    <property type="molecule type" value="Genomic_DNA"/>
</dbReference>
<feature type="compositionally biased region" description="Basic residues" evidence="11">
    <location>
        <begin position="40"/>
        <end position="49"/>
    </location>
</feature>
<dbReference type="InterPro" id="IPR012677">
    <property type="entry name" value="Nucleotide-bd_a/b_plait_sf"/>
</dbReference>
<evidence type="ECO:0000256" key="7">
    <source>
        <dbReference type="ARBA" id="ARBA00022588"/>
    </source>
</evidence>
<keyword evidence="10" id="KW-0175">Coiled coil</keyword>
<dbReference type="GO" id="GO:0045087">
    <property type="term" value="P:innate immune response"/>
    <property type="evidence" value="ECO:0007669"/>
    <property type="project" value="UniProtKB-KW"/>
</dbReference>
<evidence type="ECO:0000256" key="4">
    <source>
        <dbReference type="ARBA" id="ARBA00010081"/>
    </source>
</evidence>
<dbReference type="GO" id="GO:0005634">
    <property type="term" value="C:nucleus"/>
    <property type="evidence" value="ECO:0007669"/>
    <property type="project" value="UniProtKB-SubCell"/>
</dbReference>
<dbReference type="AlphaFoldDB" id="A0AAV7Q673"/>
<feature type="domain" description="NID" evidence="12">
    <location>
        <begin position="329"/>
        <end position="416"/>
    </location>
</feature>
<feature type="region of interest" description="Disordered" evidence="11">
    <location>
        <begin position="37"/>
        <end position="66"/>
    </location>
</feature>
<protein>
    <recommendedName>
        <fullName evidence="12">NID domain-containing protein</fullName>
    </recommendedName>
</protein>
<feature type="region of interest" description="Disordered" evidence="11">
    <location>
        <begin position="1"/>
        <end position="21"/>
    </location>
</feature>
<evidence type="ECO:0000256" key="2">
    <source>
        <dbReference type="ARBA" id="ARBA00004496"/>
    </source>
</evidence>
<organism evidence="13 14">
    <name type="scientific">Pleurodeles waltl</name>
    <name type="common">Iberian ribbed newt</name>
    <dbReference type="NCBI Taxonomy" id="8319"/>
    <lineage>
        <taxon>Eukaryota</taxon>
        <taxon>Metazoa</taxon>
        <taxon>Chordata</taxon>
        <taxon>Craniata</taxon>
        <taxon>Vertebrata</taxon>
        <taxon>Euteleostomi</taxon>
        <taxon>Amphibia</taxon>
        <taxon>Batrachia</taxon>
        <taxon>Caudata</taxon>
        <taxon>Salamandroidea</taxon>
        <taxon>Salamandridae</taxon>
        <taxon>Pleurodelinae</taxon>
        <taxon>Pleurodeles</taxon>
    </lineage>
</organism>
<dbReference type="Gene3D" id="3.30.70.330">
    <property type="match status" value="2"/>
</dbReference>
<evidence type="ECO:0000313" key="14">
    <source>
        <dbReference type="Proteomes" id="UP001066276"/>
    </source>
</evidence>
<proteinExistence type="inferred from homology"/>
<dbReference type="Proteomes" id="UP001066276">
    <property type="component" value="Chromosome 6"/>
</dbReference>
<dbReference type="FunFam" id="3.30.70.330:FF:000300">
    <property type="entry name" value="Interferon-induced protein 35"/>
    <property type="match status" value="1"/>
</dbReference>
<evidence type="ECO:0000256" key="5">
    <source>
        <dbReference type="ARBA" id="ARBA00022490"/>
    </source>
</evidence>
<gene>
    <name evidence="13" type="ORF">NDU88_002495</name>
</gene>
<evidence type="ECO:0000256" key="10">
    <source>
        <dbReference type="SAM" id="Coils"/>
    </source>
</evidence>
<keyword evidence="8" id="KW-0391">Immunity</keyword>
<evidence type="ECO:0000256" key="8">
    <source>
        <dbReference type="ARBA" id="ARBA00022859"/>
    </source>
</evidence>
<keyword evidence="5" id="KW-0963">Cytoplasm</keyword>
<keyword evidence="7" id="KW-0399">Innate immunity</keyword>
<sequence length="436" mass="49599">MATARQASLGRQGLEHPSRASAAYTLKRKLAELPGQKIYYRSKRARHNRKSTDEANPPEATHGHKSNMEDMGEEFVHINGASGTLTADSLKKEIEKLKAAHAQFEKDKNELETARDEAKKVEEQLNYKSELLVKRLMDKKQEDMELESSLEDKLLKAQQEHDMLIKKQQDLQRQLEEEERKKAILDEEMEITNVRPERQVVFKGALREGKTKNGGTDIRPKIMYPMSGGTALITFEKAEVAERVIERKEHKIQIDECFMRVQASAVELPMPSSIEIDMHVCNFRVMVSNIPEDIPQDRIIDKLEIFFSKKKNGGGEVEKCEFLPDSGQVIIIFGEEGVAQRLTSKGVHTFSVENKTYQLKVTPYVKGEIKDLQLRDSICRKTVLLTGIPDIMDEEALQDVLEIHFQKKSNGGGEVELIHYVPLGKDAIAVFEEDVE</sequence>
<evidence type="ECO:0000256" key="6">
    <source>
        <dbReference type="ARBA" id="ARBA00022525"/>
    </source>
</evidence>
<dbReference type="PANTHER" id="PTHR15225">
    <property type="entry name" value="INTERFERON-INDUCED PROTEIN 35/NMI N-MYC/STAT INTERACTING PROTEIN"/>
    <property type="match status" value="1"/>
</dbReference>
<comment type="caution">
    <text evidence="13">The sequence shown here is derived from an EMBL/GenBank/DDBJ whole genome shotgun (WGS) entry which is preliminary data.</text>
</comment>
<accession>A0AAV7Q673</accession>
<dbReference type="GO" id="GO:0005737">
    <property type="term" value="C:cytoplasm"/>
    <property type="evidence" value="ECO:0007669"/>
    <property type="project" value="UniProtKB-SubCell"/>
</dbReference>
<reference evidence="13" key="1">
    <citation type="journal article" date="2022" name="bioRxiv">
        <title>Sequencing and chromosome-scale assembly of the giantPleurodeles waltlgenome.</title>
        <authorList>
            <person name="Brown T."/>
            <person name="Elewa A."/>
            <person name="Iarovenko S."/>
            <person name="Subramanian E."/>
            <person name="Araus A.J."/>
            <person name="Petzold A."/>
            <person name="Susuki M."/>
            <person name="Suzuki K.-i.T."/>
            <person name="Hayashi T."/>
            <person name="Toyoda A."/>
            <person name="Oliveira C."/>
            <person name="Osipova E."/>
            <person name="Leigh N.D."/>
            <person name="Simon A."/>
            <person name="Yun M.H."/>
        </authorList>
    </citation>
    <scope>NUCLEOTIDE SEQUENCE</scope>
    <source>
        <strain evidence="13">20211129_DDA</strain>
        <tissue evidence="13">Liver</tissue>
    </source>
</reference>
<dbReference type="Pfam" id="PF07292">
    <property type="entry name" value="NID"/>
    <property type="match status" value="2"/>
</dbReference>
<evidence type="ECO:0000313" key="13">
    <source>
        <dbReference type="EMBL" id="KAJ1136077.1"/>
    </source>
</evidence>
<keyword evidence="9" id="KW-0539">Nucleus</keyword>
<evidence type="ECO:0000259" key="12">
    <source>
        <dbReference type="Pfam" id="PF07292"/>
    </source>
</evidence>
<evidence type="ECO:0000256" key="11">
    <source>
        <dbReference type="SAM" id="MobiDB-lite"/>
    </source>
</evidence>
<dbReference type="PANTHER" id="PTHR15225:SF1">
    <property type="entry name" value="INTERFERON-INDUCED 35 KDA PROTEIN"/>
    <property type="match status" value="1"/>
</dbReference>